<proteinExistence type="predicted"/>
<evidence type="ECO:0000313" key="2">
    <source>
        <dbReference type="Proteomes" id="UP000825483"/>
    </source>
</evidence>
<protein>
    <submittedName>
        <fullName evidence="1">Uncharacterized protein</fullName>
    </submittedName>
</protein>
<accession>A0A9R1C9D6</accession>
<evidence type="ECO:0000313" key="1">
    <source>
        <dbReference type="EMBL" id="GJG58441.1"/>
    </source>
</evidence>
<sequence length="74" mass="8146">MSDFCMLESNQKNASQLLTLKIFYKMNIISDSSLDCLDEMTNTGPTESYGGATVFSQPSIRDIGDVGIKTGIRF</sequence>
<reference evidence="1" key="1">
    <citation type="journal article" date="2022" name="Int. J. Syst. Evol. Microbiol.">
        <title>Prevotella lacticifex sp. nov., isolated from the rumen of cows.</title>
        <authorList>
            <person name="Shinkai T."/>
            <person name="Ikeyama N."/>
            <person name="Kumagai M."/>
            <person name="Ohmori H."/>
            <person name="Sakamoto M."/>
            <person name="Ohkuma M."/>
            <person name="Mitsumori M."/>
        </authorList>
    </citation>
    <scope>NUCLEOTIDE SEQUENCE</scope>
    <source>
        <strain evidence="1">R5076</strain>
    </source>
</reference>
<dbReference type="EMBL" id="BPUB01000001">
    <property type="protein sequence ID" value="GJG58441.1"/>
    <property type="molecule type" value="Genomic_DNA"/>
</dbReference>
<dbReference type="Proteomes" id="UP000825483">
    <property type="component" value="Unassembled WGS sequence"/>
</dbReference>
<keyword evidence="2" id="KW-1185">Reference proteome</keyword>
<comment type="caution">
    <text evidence="1">The sequence shown here is derived from an EMBL/GenBank/DDBJ whole genome shotgun (WGS) entry which is preliminary data.</text>
</comment>
<dbReference type="AlphaFoldDB" id="A0A9R1C9D6"/>
<name>A0A9R1C9D6_9BACT</name>
<gene>
    <name evidence="1" type="ORF">PRLR5076_12920</name>
</gene>
<organism evidence="1 2">
    <name type="scientific">Prevotella lacticifex</name>
    <dbReference type="NCBI Taxonomy" id="2854755"/>
    <lineage>
        <taxon>Bacteria</taxon>
        <taxon>Pseudomonadati</taxon>
        <taxon>Bacteroidota</taxon>
        <taxon>Bacteroidia</taxon>
        <taxon>Bacteroidales</taxon>
        <taxon>Prevotellaceae</taxon>
        <taxon>Prevotella</taxon>
    </lineage>
</organism>